<dbReference type="PANTHER" id="PTHR30451">
    <property type="entry name" value="OUTER MEMBRANE USHER PROTEIN"/>
    <property type="match status" value="1"/>
</dbReference>
<dbReference type="SUPFAM" id="SSF141729">
    <property type="entry name" value="FimD N-terminal domain-like"/>
    <property type="match status" value="1"/>
</dbReference>
<feature type="domain" description="PapC N-terminal" evidence="12">
    <location>
        <begin position="36"/>
        <end position="181"/>
    </location>
</feature>
<evidence type="ECO:0000256" key="6">
    <source>
        <dbReference type="ARBA" id="ARBA00022729"/>
    </source>
</evidence>
<dbReference type="InterPro" id="IPR025885">
    <property type="entry name" value="PapC_N"/>
</dbReference>
<keyword evidence="7 9" id="KW-0472">Membrane</keyword>
<keyword evidence="9" id="KW-1029">Fimbrium biogenesis</keyword>
<dbReference type="Pfam" id="PF13953">
    <property type="entry name" value="PapC_C"/>
    <property type="match status" value="1"/>
</dbReference>
<dbReference type="Gene3D" id="3.10.20.410">
    <property type="match status" value="1"/>
</dbReference>
<evidence type="ECO:0000313" key="13">
    <source>
        <dbReference type="EMBL" id="OZS75984.1"/>
    </source>
</evidence>
<dbReference type="STRING" id="587.RB151_001580"/>
<dbReference type="AlphaFoldDB" id="A0A264VXE1"/>
<dbReference type="InterPro" id="IPR025949">
    <property type="entry name" value="PapC-like_C"/>
</dbReference>
<dbReference type="InterPro" id="IPR043142">
    <property type="entry name" value="PapC-like_C_sf"/>
</dbReference>
<feature type="signal peptide" evidence="10">
    <location>
        <begin position="1"/>
        <end position="31"/>
    </location>
</feature>
<sequence length="843" mass="93953">MFFMFFKQHKINIITTTIMITFGSLSAQLYAADTIQFNTALFDLEDKKNIDIKQFSRAGYIMPGTYPLKVQVNKETLPEQRFSFYAPENDPEDSLVCITPEQVQQLGLTASSLKQITWWHNNECLDLRSLPGFQARGDLSDSTLYLSIPQAYLEYRTANWDPPSLWDEGISGVILDYNINARANKPHDNNSNYNVTANGVAGVNLGAWRFRGDWQGRAQRETGSDSKNEHDFQWSRLYAYKALTSIKAKLTLGEDYFNTDLFDSFRFTGVGLRSDILMLPPNLRGYAPEITGVATTNATVIVSQQGRIIYQEQVAAGPFRIQNLSDATTGKLDVRIEEQDGSVQEYQVETANIPYLTRPGSIRYKLAMGRPTDMDHHVNGDTFASGEMSWGVTNGWSLLAGSLNSQDYNAFNVGVGRDLLAFGALSFDITHSIANIPNDKKLTGNSYRINYSKRFDDYDSQVQFAGYRFSERSFMTVTDFLTAKDSGERQGSNKEMYVISLNKNFRESRITAYLNYSHQTYWDKPESNRYNLMVTKTLDWGSLKNINISLSAYRNKYNETNDDGLYISASMPWGNGANIGYSLQATRDDTVNRATYYDKLSDRTNYQVSAGSTNKGGTASTYITHYGDNTKLTANASYIHNNYTSFGVGAQGGFTMTLNGADAHRVSNIGGTRLLIDTDGVAKIPVSDRGIPIASNAFGKVIVPDLNSYYRSKVKVDLNALPNNAEVTDSIVQATLTEGAIGYRKFNVLSGEKMMLSMRMSDGSAPPFGAQITNLKGKETGIVTDNGYAYVSGINPNEVMIIHWGGEAQCEINFPENLETINQGLFIPCKPLSNKRNEADNNL</sequence>
<keyword evidence="4" id="KW-1134">Transmembrane beta strand</keyword>
<evidence type="ECO:0000256" key="9">
    <source>
        <dbReference type="RuleBase" id="RU003884"/>
    </source>
</evidence>
<evidence type="ECO:0000256" key="7">
    <source>
        <dbReference type="ARBA" id="ARBA00023136"/>
    </source>
</evidence>
<evidence type="ECO:0000256" key="10">
    <source>
        <dbReference type="SAM" id="SignalP"/>
    </source>
</evidence>
<dbReference type="RefSeq" id="WP_094960888.1">
    <property type="nucleotide sequence ID" value="NZ_NOWC01000003.1"/>
</dbReference>
<evidence type="ECO:0000313" key="14">
    <source>
        <dbReference type="Proteomes" id="UP000216001"/>
    </source>
</evidence>
<dbReference type="Pfam" id="PF13954">
    <property type="entry name" value="PapC_N"/>
    <property type="match status" value="1"/>
</dbReference>
<evidence type="ECO:0000259" key="11">
    <source>
        <dbReference type="Pfam" id="PF13953"/>
    </source>
</evidence>
<keyword evidence="8 9" id="KW-0998">Cell outer membrane</keyword>
<dbReference type="GO" id="GO:0015473">
    <property type="term" value="F:fimbrial usher porin activity"/>
    <property type="evidence" value="ECO:0007669"/>
    <property type="project" value="InterPro"/>
</dbReference>
<dbReference type="GO" id="GO:0009279">
    <property type="term" value="C:cell outer membrane"/>
    <property type="evidence" value="ECO:0007669"/>
    <property type="project" value="UniProtKB-SubCell"/>
</dbReference>
<organism evidence="13 14">
    <name type="scientific">Providencia rettgeri</name>
    <dbReference type="NCBI Taxonomy" id="587"/>
    <lineage>
        <taxon>Bacteria</taxon>
        <taxon>Pseudomonadati</taxon>
        <taxon>Pseudomonadota</taxon>
        <taxon>Gammaproteobacteria</taxon>
        <taxon>Enterobacterales</taxon>
        <taxon>Morganellaceae</taxon>
        <taxon>Providencia</taxon>
    </lineage>
</organism>
<protein>
    <submittedName>
        <fullName evidence="13">PapC/FimD family outer membrane usher protein</fullName>
    </submittedName>
</protein>
<dbReference type="PANTHER" id="PTHR30451:SF10">
    <property type="entry name" value="OUTER MEMBRANE USHER PROTEIN YFCU-RELATED"/>
    <property type="match status" value="1"/>
</dbReference>
<feature type="chain" id="PRO_5012582680" evidence="10">
    <location>
        <begin position="32"/>
        <end position="843"/>
    </location>
</feature>
<dbReference type="InterPro" id="IPR000015">
    <property type="entry name" value="Fimb_usher"/>
</dbReference>
<comment type="similarity">
    <text evidence="2 9">Belongs to the fimbrial export usher family.</text>
</comment>
<evidence type="ECO:0000256" key="4">
    <source>
        <dbReference type="ARBA" id="ARBA00022452"/>
    </source>
</evidence>
<evidence type="ECO:0000256" key="5">
    <source>
        <dbReference type="ARBA" id="ARBA00022692"/>
    </source>
</evidence>
<dbReference type="Proteomes" id="UP000216001">
    <property type="component" value="Unassembled WGS sequence"/>
</dbReference>
<dbReference type="InterPro" id="IPR037224">
    <property type="entry name" value="PapC_N_sf"/>
</dbReference>
<evidence type="ECO:0000259" key="12">
    <source>
        <dbReference type="Pfam" id="PF13954"/>
    </source>
</evidence>
<keyword evidence="5 9" id="KW-0812">Transmembrane</keyword>
<dbReference type="PROSITE" id="PS01151">
    <property type="entry name" value="FIMBRIAL_USHER"/>
    <property type="match status" value="1"/>
</dbReference>
<dbReference type="Gene3D" id="2.60.40.2070">
    <property type="match status" value="1"/>
</dbReference>
<dbReference type="Pfam" id="PF00577">
    <property type="entry name" value="Usher"/>
    <property type="match status" value="1"/>
</dbReference>
<evidence type="ECO:0000256" key="2">
    <source>
        <dbReference type="ARBA" id="ARBA00008064"/>
    </source>
</evidence>
<dbReference type="EMBL" id="NOWC01000003">
    <property type="protein sequence ID" value="OZS75984.1"/>
    <property type="molecule type" value="Genomic_DNA"/>
</dbReference>
<accession>A0A264VXE1</accession>
<comment type="subcellular location">
    <subcellularLocation>
        <location evidence="1 9">Cell outer membrane</location>
        <topology evidence="1 9">Multi-pass membrane protein</topology>
    </subcellularLocation>
</comment>
<dbReference type="GO" id="GO:0009297">
    <property type="term" value="P:pilus assembly"/>
    <property type="evidence" value="ECO:0007669"/>
    <property type="project" value="InterPro"/>
</dbReference>
<name>A0A264VXE1_PRORE</name>
<proteinExistence type="inferred from homology"/>
<dbReference type="InterPro" id="IPR018030">
    <property type="entry name" value="Fimbrial_membr_usher_CS"/>
</dbReference>
<dbReference type="Gene3D" id="2.60.40.2610">
    <property type="entry name" value="Outer membrane usher protein FimD, plug domain"/>
    <property type="match status" value="1"/>
</dbReference>
<dbReference type="Gene3D" id="2.60.40.3110">
    <property type="match status" value="1"/>
</dbReference>
<keyword evidence="3 9" id="KW-0813">Transport</keyword>
<evidence type="ECO:0000256" key="3">
    <source>
        <dbReference type="ARBA" id="ARBA00022448"/>
    </source>
</evidence>
<dbReference type="InterPro" id="IPR042186">
    <property type="entry name" value="FimD_plug_dom"/>
</dbReference>
<dbReference type="NCBIfam" id="NF011812">
    <property type="entry name" value="PRK15284.1"/>
    <property type="match status" value="1"/>
</dbReference>
<evidence type="ECO:0000256" key="1">
    <source>
        <dbReference type="ARBA" id="ARBA00004571"/>
    </source>
</evidence>
<comment type="caution">
    <text evidence="13">The sequence shown here is derived from an EMBL/GenBank/DDBJ whole genome shotgun (WGS) entry which is preliminary data.</text>
</comment>
<reference evidence="13 14" key="1">
    <citation type="submission" date="2017-07" db="EMBL/GenBank/DDBJ databases">
        <title>blaIMP-27 on transferable plasmids in Proteus mirabilis and Providencia rettgeri.</title>
        <authorList>
            <person name="Potter R."/>
        </authorList>
    </citation>
    <scope>NUCLEOTIDE SEQUENCE [LARGE SCALE GENOMIC DNA]</scope>
    <source>
        <strain evidence="13 14">PR1</strain>
    </source>
</reference>
<feature type="domain" description="PapC-like C-terminal" evidence="11">
    <location>
        <begin position="755"/>
        <end position="814"/>
    </location>
</feature>
<keyword evidence="6 10" id="KW-0732">Signal</keyword>
<evidence type="ECO:0000256" key="8">
    <source>
        <dbReference type="ARBA" id="ARBA00023237"/>
    </source>
</evidence>
<gene>
    <name evidence="13" type="ORF">CHI95_04560</name>
</gene>